<reference evidence="2" key="1">
    <citation type="submission" date="2025-08" db="UniProtKB">
        <authorList>
            <consortium name="RefSeq"/>
        </authorList>
    </citation>
    <scope>IDENTIFICATION</scope>
</reference>
<keyword evidence="1" id="KW-1185">Reference proteome</keyword>
<organism evidence="1 2">
    <name type="scientific">Cephus cinctus</name>
    <name type="common">Wheat stem sawfly</name>
    <dbReference type="NCBI Taxonomy" id="211228"/>
    <lineage>
        <taxon>Eukaryota</taxon>
        <taxon>Metazoa</taxon>
        <taxon>Ecdysozoa</taxon>
        <taxon>Arthropoda</taxon>
        <taxon>Hexapoda</taxon>
        <taxon>Insecta</taxon>
        <taxon>Pterygota</taxon>
        <taxon>Neoptera</taxon>
        <taxon>Endopterygota</taxon>
        <taxon>Hymenoptera</taxon>
        <taxon>Cephoidea</taxon>
        <taxon>Cephidae</taxon>
        <taxon>Cephus</taxon>
    </lineage>
</organism>
<dbReference type="Proteomes" id="UP000694920">
    <property type="component" value="Unplaced"/>
</dbReference>
<name>A0AAJ7RCW0_CEPCN</name>
<accession>A0AAJ7RCW0</accession>
<evidence type="ECO:0000313" key="2">
    <source>
        <dbReference type="RefSeq" id="XP_024938518.1"/>
    </source>
</evidence>
<gene>
    <name evidence="2" type="primary">LOC107265447</name>
</gene>
<dbReference type="RefSeq" id="XP_024938518.1">
    <property type="nucleotide sequence ID" value="XM_025082750.1"/>
</dbReference>
<dbReference type="GeneID" id="107265447"/>
<protein>
    <submittedName>
        <fullName evidence="2">Uncharacterized protein LOC107265447</fullName>
    </submittedName>
</protein>
<evidence type="ECO:0000313" key="1">
    <source>
        <dbReference type="Proteomes" id="UP000694920"/>
    </source>
</evidence>
<dbReference type="KEGG" id="ccin:107265447"/>
<sequence length="112" mass="13395">MSEDITNIRKNIREIVRRANAMEPKANKDDQLKEYHEHRRKFLTNRNKFEQAEHIEVKEKKPFIPDWVKSEQNQPVSIIYKLKGSEVTDIRTDLTQDKETFGLSRRSINRSL</sequence>
<dbReference type="AlphaFoldDB" id="A0AAJ7RCW0"/>
<proteinExistence type="predicted"/>